<evidence type="ECO:0000313" key="1">
    <source>
        <dbReference type="EMBL" id="TCV94941.1"/>
    </source>
</evidence>
<proteinExistence type="predicted"/>
<accession>A0A4R3YR93</accession>
<keyword evidence="2" id="KW-1185">Reference proteome</keyword>
<dbReference type="EMBL" id="SMCS01000003">
    <property type="protein sequence ID" value="TCV94941.1"/>
    <property type="molecule type" value="Genomic_DNA"/>
</dbReference>
<dbReference type="AlphaFoldDB" id="A0A4R3YR93"/>
<evidence type="ECO:0000313" key="2">
    <source>
        <dbReference type="Proteomes" id="UP000295645"/>
    </source>
</evidence>
<reference evidence="1 2" key="1">
    <citation type="submission" date="2019-03" db="EMBL/GenBank/DDBJ databases">
        <title>Above-ground endophytic microbial communities from plants in different locations in the United States.</title>
        <authorList>
            <person name="Frank C."/>
        </authorList>
    </citation>
    <scope>NUCLEOTIDE SEQUENCE [LARGE SCALE GENOMIC DNA]</scope>
    <source>
        <strain evidence="1 2">LP_13_YM</strain>
    </source>
</reference>
<gene>
    <name evidence="1" type="ORF">EC912_103434</name>
</gene>
<comment type="caution">
    <text evidence="1">The sequence shown here is derived from an EMBL/GenBank/DDBJ whole genome shotgun (WGS) entry which is preliminary data.</text>
</comment>
<dbReference type="Proteomes" id="UP000295645">
    <property type="component" value="Unassembled WGS sequence"/>
</dbReference>
<name>A0A4R3YR93_9GAMM</name>
<organism evidence="1 2">
    <name type="scientific">Luteibacter rhizovicinus</name>
    <dbReference type="NCBI Taxonomy" id="242606"/>
    <lineage>
        <taxon>Bacteria</taxon>
        <taxon>Pseudomonadati</taxon>
        <taxon>Pseudomonadota</taxon>
        <taxon>Gammaproteobacteria</taxon>
        <taxon>Lysobacterales</taxon>
        <taxon>Rhodanobacteraceae</taxon>
        <taxon>Luteibacter</taxon>
    </lineage>
</organism>
<sequence length="84" mass="8888">MTSEETTAAQASHEASTTIPCPLCAGARRIEASDVDQAIVDRLEALQGFSDVVRQAAQLIASTVTELGLLSATPTFETAPRRDQ</sequence>
<protein>
    <submittedName>
        <fullName evidence="1">Uncharacterized protein</fullName>
    </submittedName>
</protein>
<dbReference type="RefSeq" id="WP_132143686.1">
    <property type="nucleotide sequence ID" value="NZ_SMCS01000003.1"/>
</dbReference>